<evidence type="ECO:0000256" key="1">
    <source>
        <dbReference type="ARBA" id="ARBA00022842"/>
    </source>
</evidence>
<evidence type="ECO:0000256" key="2">
    <source>
        <dbReference type="ARBA" id="ARBA00022908"/>
    </source>
</evidence>
<feature type="domain" description="Reverse transcriptase" evidence="3">
    <location>
        <begin position="264"/>
        <end position="416"/>
    </location>
</feature>
<name>A0A9W6X4V0_9STRA</name>
<evidence type="ECO:0000259" key="3">
    <source>
        <dbReference type="Pfam" id="PF00078"/>
    </source>
</evidence>
<dbReference type="InterPro" id="IPR041577">
    <property type="entry name" value="RT_RNaseH_2"/>
</dbReference>
<dbReference type="InterPro" id="IPR001969">
    <property type="entry name" value="Aspartic_peptidase_AS"/>
</dbReference>
<keyword evidence="6" id="KW-1185">Reference proteome</keyword>
<comment type="caution">
    <text evidence="5">The sequence shown here is derived from an EMBL/GenBank/DDBJ whole genome shotgun (WGS) entry which is preliminary data.</text>
</comment>
<protein>
    <submittedName>
        <fullName evidence="5">Unnamed protein product</fullName>
    </submittedName>
</protein>
<feature type="domain" description="Reverse transcriptase/retrotransposon-derived protein RNase H-like" evidence="4">
    <location>
        <begin position="480"/>
        <end position="529"/>
    </location>
</feature>
<dbReference type="AlphaFoldDB" id="A0A9W6X4V0"/>
<dbReference type="InterPro" id="IPR043502">
    <property type="entry name" value="DNA/RNA_pol_sf"/>
</dbReference>
<dbReference type="SUPFAM" id="SSF56672">
    <property type="entry name" value="DNA/RNA polymerases"/>
    <property type="match status" value="1"/>
</dbReference>
<reference evidence="5" key="1">
    <citation type="submission" date="2023-04" db="EMBL/GenBank/DDBJ databases">
        <title>Phytophthora fragariaefolia NBRC 109709.</title>
        <authorList>
            <person name="Ichikawa N."/>
            <person name="Sato H."/>
            <person name="Tonouchi N."/>
        </authorList>
    </citation>
    <scope>NUCLEOTIDE SEQUENCE</scope>
    <source>
        <strain evidence="5">NBRC 109709</strain>
    </source>
</reference>
<organism evidence="5 6">
    <name type="scientific">Phytophthora fragariaefolia</name>
    <dbReference type="NCBI Taxonomy" id="1490495"/>
    <lineage>
        <taxon>Eukaryota</taxon>
        <taxon>Sar</taxon>
        <taxon>Stramenopiles</taxon>
        <taxon>Oomycota</taxon>
        <taxon>Peronosporomycetes</taxon>
        <taxon>Peronosporales</taxon>
        <taxon>Peronosporaceae</taxon>
        <taxon>Phytophthora</taxon>
    </lineage>
</organism>
<dbReference type="PANTHER" id="PTHR33064">
    <property type="entry name" value="POL PROTEIN"/>
    <property type="match status" value="1"/>
</dbReference>
<dbReference type="Pfam" id="PF17919">
    <property type="entry name" value="RT_RNaseH_2"/>
    <property type="match status" value="1"/>
</dbReference>
<evidence type="ECO:0000313" key="5">
    <source>
        <dbReference type="EMBL" id="GMF30525.1"/>
    </source>
</evidence>
<sequence>MIDNEPICSIDEFEAALRDEFLPPDQQHRLRAALRACKQSTDVEEYDSRFLVNGVFVEQCESESPCAKSESEGPVEFEMGDLPKERSVIDTSVCAMELRLDKVQVEGNDLLFVEALVQEKRLKMLVDSGATHSIVRRDLLAAPAGTQEESIQARDFEEGCRRLPRGSSRSFHLDAVAEDGKMKPDGDVANLVREFADYLREELPEGLPPERDIEHSVQLKQDIERSSSPWVSNVFSVPKRDPVTGELPTKIQWVRGCDPSKPVRWVVDYRYVNSATNIPPIPIPRIDEVFDRLAGAHVFTLIDLASGYHQIRMAFDSRQYTAFRAGSEIYQWCVAPMGVAGLTGTWSRLMRRILESKELSAFAVVYRDDICVFSKNRSDHLQHLRHVFEVLRSEQLYARPSKCHFAQPQIRFLGHIVSGERVRVDPNKTAAIANWAHPQSVKGLQRFLGLTGYYRRFVRSYADLVLPLSELLKSTTEWKWGSEQEFAFNTIKKTLISAPILRLPDMYSPFQVTTDALKTCIGGVLRQQVD</sequence>
<dbReference type="PANTHER" id="PTHR33064:SF37">
    <property type="entry name" value="RIBONUCLEASE H"/>
    <property type="match status" value="1"/>
</dbReference>
<dbReference type="Gene3D" id="3.10.10.10">
    <property type="entry name" value="HIV Type 1 Reverse Transcriptase, subunit A, domain 1"/>
    <property type="match status" value="1"/>
</dbReference>
<accession>A0A9W6X4V0</accession>
<dbReference type="FunFam" id="3.30.70.270:FF:000020">
    <property type="entry name" value="Transposon Tf2-6 polyprotein-like Protein"/>
    <property type="match status" value="1"/>
</dbReference>
<dbReference type="InterPro" id="IPR051320">
    <property type="entry name" value="Viral_Replic_Matur_Polypro"/>
</dbReference>
<dbReference type="Pfam" id="PF00078">
    <property type="entry name" value="RVT_1"/>
    <property type="match status" value="1"/>
</dbReference>
<dbReference type="GO" id="GO:0004190">
    <property type="term" value="F:aspartic-type endopeptidase activity"/>
    <property type="evidence" value="ECO:0007669"/>
    <property type="project" value="InterPro"/>
</dbReference>
<dbReference type="GO" id="GO:0015074">
    <property type="term" value="P:DNA integration"/>
    <property type="evidence" value="ECO:0007669"/>
    <property type="project" value="UniProtKB-KW"/>
</dbReference>
<dbReference type="Proteomes" id="UP001165121">
    <property type="component" value="Unassembled WGS sequence"/>
</dbReference>
<proteinExistence type="predicted"/>
<dbReference type="EMBL" id="BSXT01000584">
    <property type="protein sequence ID" value="GMF30525.1"/>
    <property type="molecule type" value="Genomic_DNA"/>
</dbReference>
<dbReference type="InterPro" id="IPR000477">
    <property type="entry name" value="RT_dom"/>
</dbReference>
<evidence type="ECO:0000313" key="6">
    <source>
        <dbReference type="Proteomes" id="UP001165121"/>
    </source>
</evidence>
<dbReference type="PROSITE" id="PS00141">
    <property type="entry name" value="ASP_PROTEASE"/>
    <property type="match status" value="1"/>
</dbReference>
<dbReference type="InterPro" id="IPR043128">
    <property type="entry name" value="Rev_trsase/Diguanyl_cyclase"/>
</dbReference>
<dbReference type="CDD" id="cd01647">
    <property type="entry name" value="RT_LTR"/>
    <property type="match status" value="1"/>
</dbReference>
<dbReference type="GO" id="GO:0006508">
    <property type="term" value="P:proteolysis"/>
    <property type="evidence" value="ECO:0007669"/>
    <property type="project" value="InterPro"/>
</dbReference>
<dbReference type="Gene3D" id="3.30.70.270">
    <property type="match status" value="2"/>
</dbReference>
<dbReference type="OrthoDB" id="182091at2759"/>
<keyword evidence="2" id="KW-0229">DNA integration</keyword>
<gene>
    <name evidence="5" type="ORF">Pfra01_000678400</name>
</gene>
<keyword evidence="1" id="KW-0460">Magnesium</keyword>
<evidence type="ECO:0000259" key="4">
    <source>
        <dbReference type="Pfam" id="PF17919"/>
    </source>
</evidence>